<keyword evidence="3" id="KW-0862">Zinc</keyword>
<evidence type="ECO:0000256" key="4">
    <source>
        <dbReference type="PROSITE-ProRule" id="PRU00027"/>
    </source>
</evidence>
<dbReference type="GO" id="GO:0003677">
    <property type="term" value="F:DNA binding"/>
    <property type="evidence" value="ECO:0007669"/>
    <property type="project" value="InterPro"/>
</dbReference>
<protein>
    <recommendedName>
        <fullName evidence="5">BED-type domain-containing protein</fullName>
    </recommendedName>
</protein>
<dbReference type="SMART" id="SM00614">
    <property type="entry name" value="ZnF_BED"/>
    <property type="match status" value="1"/>
</dbReference>
<dbReference type="InterPro" id="IPR003656">
    <property type="entry name" value="Znf_BED"/>
</dbReference>
<dbReference type="Proteomes" id="UP000014760">
    <property type="component" value="Unassembled WGS sequence"/>
</dbReference>
<dbReference type="EnsemblMetazoa" id="CapteT202078">
    <property type="protein sequence ID" value="CapteP202078"/>
    <property type="gene ID" value="CapteG202078"/>
</dbReference>
<feature type="domain" description="BED-type" evidence="5">
    <location>
        <begin position="4"/>
        <end position="61"/>
    </location>
</feature>
<reference evidence="8" key="1">
    <citation type="submission" date="2012-12" db="EMBL/GenBank/DDBJ databases">
        <authorList>
            <person name="Hellsten U."/>
            <person name="Grimwood J."/>
            <person name="Chapman J.A."/>
            <person name="Shapiro H."/>
            <person name="Aerts A."/>
            <person name="Otillar R.P."/>
            <person name="Terry A.Y."/>
            <person name="Boore J.L."/>
            <person name="Simakov O."/>
            <person name="Marletaz F."/>
            <person name="Cho S.-J."/>
            <person name="Edsinger-Gonzales E."/>
            <person name="Havlak P."/>
            <person name="Kuo D.-H."/>
            <person name="Larsson T."/>
            <person name="Lv J."/>
            <person name="Arendt D."/>
            <person name="Savage R."/>
            <person name="Osoegawa K."/>
            <person name="de Jong P."/>
            <person name="Lindberg D.R."/>
            <person name="Seaver E.C."/>
            <person name="Weisblat D.A."/>
            <person name="Putnam N.H."/>
            <person name="Grigoriev I.V."/>
            <person name="Rokhsar D.S."/>
        </authorList>
    </citation>
    <scope>NUCLEOTIDE SEQUENCE</scope>
    <source>
        <strain evidence="8">I ESC-2004</strain>
    </source>
</reference>
<dbReference type="InterPro" id="IPR052865">
    <property type="entry name" value="Zinc_finger_BED"/>
</dbReference>
<evidence type="ECO:0000313" key="6">
    <source>
        <dbReference type="EMBL" id="ELT88730.1"/>
    </source>
</evidence>
<organism evidence="6">
    <name type="scientific">Capitella teleta</name>
    <name type="common">Polychaete worm</name>
    <dbReference type="NCBI Taxonomy" id="283909"/>
    <lineage>
        <taxon>Eukaryota</taxon>
        <taxon>Metazoa</taxon>
        <taxon>Spiralia</taxon>
        <taxon>Lophotrochozoa</taxon>
        <taxon>Annelida</taxon>
        <taxon>Polychaeta</taxon>
        <taxon>Sedentaria</taxon>
        <taxon>Scolecida</taxon>
        <taxon>Capitellidae</taxon>
        <taxon>Capitella</taxon>
    </lineage>
</organism>
<keyword evidence="1" id="KW-0479">Metal-binding</keyword>
<evidence type="ECO:0000313" key="7">
    <source>
        <dbReference type="EnsemblMetazoa" id="CapteP202078"/>
    </source>
</evidence>
<dbReference type="PANTHER" id="PTHR47241:SF1">
    <property type="entry name" value="BED-TYPE DOMAIN-CONTAINING PROTEIN"/>
    <property type="match status" value="1"/>
</dbReference>
<reference evidence="6 8" key="2">
    <citation type="journal article" date="2013" name="Nature">
        <title>Insights into bilaterian evolution from three spiralian genomes.</title>
        <authorList>
            <person name="Simakov O."/>
            <person name="Marletaz F."/>
            <person name="Cho S.J."/>
            <person name="Edsinger-Gonzales E."/>
            <person name="Havlak P."/>
            <person name="Hellsten U."/>
            <person name="Kuo D.H."/>
            <person name="Larsson T."/>
            <person name="Lv J."/>
            <person name="Arendt D."/>
            <person name="Savage R."/>
            <person name="Osoegawa K."/>
            <person name="de Jong P."/>
            <person name="Grimwood J."/>
            <person name="Chapman J.A."/>
            <person name="Shapiro H."/>
            <person name="Aerts A."/>
            <person name="Otillar R.P."/>
            <person name="Terry A.Y."/>
            <person name="Boore J.L."/>
            <person name="Grigoriev I.V."/>
            <person name="Lindberg D.R."/>
            <person name="Seaver E.C."/>
            <person name="Weisblat D.A."/>
            <person name="Putnam N.H."/>
            <person name="Rokhsar D.S."/>
        </authorList>
    </citation>
    <scope>NUCLEOTIDE SEQUENCE</scope>
    <source>
        <strain evidence="6 8">I ESC-2004</strain>
    </source>
</reference>
<dbReference type="HOGENOM" id="CLU_832221_0_0_1"/>
<name>R7T5Y9_CAPTE</name>
<dbReference type="Pfam" id="PF02892">
    <property type="entry name" value="zf-BED"/>
    <property type="match status" value="1"/>
</dbReference>
<evidence type="ECO:0000313" key="8">
    <source>
        <dbReference type="Proteomes" id="UP000014760"/>
    </source>
</evidence>
<evidence type="ECO:0000259" key="5">
    <source>
        <dbReference type="PROSITE" id="PS50808"/>
    </source>
</evidence>
<dbReference type="EMBL" id="KB311733">
    <property type="protein sequence ID" value="ELT88730.1"/>
    <property type="molecule type" value="Genomic_DNA"/>
</dbReference>
<accession>R7T5Y9</accession>
<dbReference type="GO" id="GO:0008270">
    <property type="term" value="F:zinc ion binding"/>
    <property type="evidence" value="ECO:0007669"/>
    <property type="project" value="UniProtKB-KW"/>
</dbReference>
<gene>
    <name evidence="6" type="ORF">CAPTEDRAFT_202078</name>
</gene>
<dbReference type="AlphaFoldDB" id="R7T5Y9"/>
<dbReference type="PROSITE" id="PS50808">
    <property type="entry name" value="ZF_BED"/>
    <property type="match status" value="1"/>
</dbReference>
<proteinExistence type="predicted"/>
<dbReference type="SUPFAM" id="SSF57667">
    <property type="entry name" value="beta-beta-alpha zinc fingers"/>
    <property type="match status" value="1"/>
</dbReference>
<keyword evidence="8" id="KW-1185">Reference proteome</keyword>
<evidence type="ECO:0000256" key="2">
    <source>
        <dbReference type="ARBA" id="ARBA00022771"/>
    </source>
</evidence>
<dbReference type="PANTHER" id="PTHR47241">
    <property type="entry name" value="FINGER PROTEIN, PUTATIVE-RELATED"/>
    <property type="match status" value="1"/>
</dbReference>
<dbReference type="OrthoDB" id="8067503at2759"/>
<evidence type="ECO:0000256" key="3">
    <source>
        <dbReference type="ARBA" id="ARBA00022833"/>
    </source>
</evidence>
<keyword evidence="2 4" id="KW-0863">Zinc-finger</keyword>
<dbReference type="EMBL" id="AMQN01003425">
    <property type="status" value="NOT_ANNOTATED_CDS"/>
    <property type="molecule type" value="Genomic_DNA"/>
</dbReference>
<dbReference type="InterPro" id="IPR036236">
    <property type="entry name" value="Znf_C2H2_sf"/>
</dbReference>
<evidence type="ECO:0000256" key="1">
    <source>
        <dbReference type="ARBA" id="ARBA00022723"/>
    </source>
</evidence>
<sequence length="334" mass="37881">MAPKGPAACWKYFSVCLDDDSRTECSLCKKTVSRDTKKASYSTSPLNKHLKLNHPEEAKILEKDPPAPKPSALTNSEDSAYLERLFELSSTVGSYRFSLDAEQRLCKMIAVDMQPYSIVSSPGFQRFVNVLQPRYDIPSRNNVTQTDMPYLLEAVTKRVREKSEVNDLKDQVKEQGDILKVQSETIKHQQAYMEGLDRRERGKNVIMFGVLEDAEKSDETRVGELIALLNEDTIPITTIKRLGVQAPDKRRPTLITLPSMKIRDKIVNAARTSADSAMDDVKVKKDMHPSVRKEWHRLLQVKENEEKKAENVGREIAVDCKKRQVTCDGQVIDA</sequence>
<dbReference type="SUPFAM" id="SSF140996">
    <property type="entry name" value="Hermes dimerisation domain"/>
    <property type="match status" value="1"/>
</dbReference>
<reference evidence="7" key="3">
    <citation type="submission" date="2015-06" db="UniProtKB">
        <authorList>
            <consortium name="EnsemblMetazoa"/>
        </authorList>
    </citation>
    <scope>IDENTIFICATION</scope>
</reference>
<dbReference type="GO" id="GO:0005634">
    <property type="term" value="C:nucleus"/>
    <property type="evidence" value="ECO:0007669"/>
    <property type="project" value="TreeGrafter"/>
</dbReference>